<protein>
    <submittedName>
        <fullName evidence="1">Uncharacterized protein</fullName>
    </submittedName>
</protein>
<keyword evidence="2" id="KW-1185">Reference proteome</keyword>
<name>A0ACB8R918_9AGAM</name>
<evidence type="ECO:0000313" key="2">
    <source>
        <dbReference type="Proteomes" id="UP000814033"/>
    </source>
</evidence>
<reference evidence="1" key="1">
    <citation type="submission" date="2021-02" db="EMBL/GenBank/DDBJ databases">
        <authorList>
            <consortium name="DOE Joint Genome Institute"/>
            <person name="Ahrendt S."/>
            <person name="Looney B.P."/>
            <person name="Miyauchi S."/>
            <person name="Morin E."/>
            <person name="Drula E."/>
            <person name="Courty P.E."/>
            <person name="Chicoki N."/>
            <person name="Fauchery L."/>
            <person name="Kohler A."/>
            <person name="Kuo A."/>
            <person name="Labutti K."/>
            <person name="Pangilinan J."/>
            <person name="Lipzen A."/>
            <person name="Riley R."/>
            <person name="Andreopoulos W."/>
            <person name="He G."/>
            <person name="Johnson J."/>
            <person name="Barry K.W."/>
            <person name="Grigoriev I.V."/>
            <person name="Nagy L."/>
            <person name="Hibbett D."/>
            <person name="Henrissat B."/>
            <person name="Matheny P.B."/>
            <person name="Labbe J."/>
            <person name="Martin F."/>
        </authorList>
    </citation>
    <scope>NUCLEOTIDE SEQUENCE</scope>
    <source>
        <strain evidence="1">FP105234-sp</strain>
    </source>
</reference>
<evidence type="ECO:0000313" key="1">
    <source>
        <dbReference type="EMBL" id="KAI0040275.1"/>
    </source>
</evidence>
<proteinExistence type="predicted"/>
<feature type="non-terminal residue" evidence="1">
    <location>
        <position position="456"/>
    </location>
</feature>
<gene>
    <name evidence="1" type="ORF">FA95DRAFT_1611932</name>
</gene>
<accession>A0ACB8R918</accession>
<sequence>MAAGSKDAPAKISAAARKRAASGPNAATASARQTRGSTTDARAQSPTPAARNGRPTRTRRPTAAAAAASAAAGPSRDLTPVLNQNALAGPSLPSMPLAPFGGLDFPGDENPYVRPAFPGEHLQFWHANDRSPSPATIEESMASITDAPWNPTLRPEESPLASPFLAQARGRQASGSVAEDEPGSAHSASLSPASASPFSDAENLPPAEPQPAGLAPEQPEFVPLPAAAPDTPQYVQPPSAAEKERTMARIRSAGPSFPQLEAAIDPPAFTSGAFPPIHFAHHAVAFEDTSRFQVDAWFDIATAKLVVRPFEPPARTPAEQAPVALQLTRLLTAITGLTTIEVSAPQRSQLAAEAGRYPKGYLAHGLTPDAVELVLAREVWSSRDLTFHAIPFAAFLPSLLFRLAGLTTRDPAIVRRLVRFTWTKSPIPEFFAALVDSTKHSKRPLTDAHIQHIISS</sequence>
<reference evidence="1" key="2">
    <citation type="journal article" date="2022" name="New Phytol.">
        <title>Evolutionary transition to the ectomycorrhizal habit in the genomes of a hyperdiverse lineage of mushroom-forming fungi.</title>
        <authorList>
            <person name="Looney B."/>
            <person name="Miyauchi S."/>
            <person name="Morin E."/>
            <person name="Drula E."/>
            <person name="Courty P.E."/>
            <person name="Kohler A."/>
            <person name="Kuo A."/>
            <person name="LaButti K."/>
            <person name="Pangilinan J."/>
            <person name="Lipzen A."/>
            <person name="Riley R."/>
            <person name="Andreopoulos W."/>
            <person name="He G."/>
            <person name="Johnson J."/>
            <person name="Nolan M."/>
            <person name="Tritt A."/>
            <person name="Barry K.W."/>
            <person name="Grigoriev I.V."/>
            <person name="Nagy L.G."/>
            <person name="Hibbett D."/>
            <person name="Henrissat B."/>
            <person name="Matheny P.B."/>
            <person name="Labbe J."/>
            <person name="Martin F.M."/>
        </authorList>
    </citation>
    <scope>NUCLEOTIDE SEQUENCE</scope>
    <source>
        <strain evidence="1">FP105234-sp</strain>
    </source>
</reference>
<organism evidence="1 2">
    <name type="scientific">Auriscalpium vulgare</name>
    <dbReference type="NCBI Taxonomy" id="40419"/>
    <lineage>
        <taxon>Eukaryota</taxon>
        <taxon>Fungi</taxon>
        <taxon>Dikarya</taxon>
        <taxon>Basidiomycota</taxon>
        <taxon>Agaricomycotina</taxon>
        <taxon>Agaricomycetes</taxon>
        <taxon>Russulales</taxon>
        <taxon>Auriscalpiaceae</taxon>
        <taxon>Auriscalpium</taxon>
    </lineage>
</organism>
<dbReference type="EMBL" id="MU276211">
    <property type="protein sequence ID" value="KAI0040275.1"/>
    <property type="molecule type" value="Genomic_DNA"/>
</dbReference>
<comment type="caution">
    <text evidence="1">The sequence shown here is derived from an EMBL/GenBank/DDBJ whole genome shotgun (WGS) entry which is preliminary data.</text>
</comment>
<dbReference type="Proteomes" id="UP000814033">
    <property type="component" value="Unassembled WGS sequence"/>
</dbReference>